<evidence type="ECO:0000256" key="5">
    <source>
        <dbReference type="SAM" id="MobiDB-lite"/>
    </source>
</evidence>
<feature type="transmembrane region" description="Helical" evidence="6">
    <location>
        <begin position="224"/>
        <end position="248"/>
    </location>
</feature>
<dbReference type="GO" id="GO:0071944">
    <property type="term" value="C:cell periphery"/>
    <property type="evidence" value="ECO:0007669"/>
    <property type="project" value="UniProtKB-ARBA"/>
</dbReference>
<dbReference type="Proteomes" id="UP000076871">
    <property type="component" value="Unassembled WGS sequence"/>
</dbReference>
<evidence type="ECO:0000256" key="4">
    <source>
        <dbReference type="ARBA" id="ARBA00023136"/>
    </source>
</evidence>
<dbReference type="GO" id="GO:0016020">
    <property type="term" value="C:membrane"/>
    <property type="evidence" value="ECO:0007669"/>
    <property type="project" value="UniProtKB-SubCell"/>
</dbReference>
<dbReference type="OrthoDB" id="3270641at2759"/>
<dbReference type="RefSeq" id="XP_040768995.1">
    <property type="nucleotide sequence ID" value="XM_040901774.1"/>
</dbReference>
<organism evidence="8 9">
    <name type="scientific">Laetiporus sulphureus 93-53</name>
    <dbReference type="NCBI Taxonomy" id="1314785"/>
    <lineage>
        <taxon>Eukaryota</taxon>
        <taxon>Fungi</taxon>
        <taxon>Dikarya</taxon>
        <taxon>Basidiomycota</taxon>
        <taxon>Agaricomycotina</taxon>
        <taxon>Agaricomycetes</taxon>
        <taxon>Polyporales</taxon>
        <taxon>Laetiporus</taxon>
    </lineage>
</organism>
<dbReference type="GeneID" id="63818806"/>
<dbReference type="InParanoid" id="A0A165H545"/>
<dbReference type="AlphaFoldDB" id="A0A165H545"/>
<feature type="chain" id="PRO_5007858522" evidence="7">
    <location>
        <begin position="24"/>
        <end position="442"/>
    </location>
</feature>
<evidence type="ECO:0000256" key="1">
    <source>
        <dbReference type="ARBA" id="ARBA00004167"/>
    </source>
</evidence>
<keyword evidence="4 6" id="KW-0472">Membrane</keyword>
<keyword evidence="9" id="KW-1185">Reference proteome</keyword>
<evidence type="ECO:0000313" key="9">
    <source>
        <dbReference type="Proteomes" id="UP000076871"/>
    </source>
</evidence>
<evidence type="ECO:0000256" key="6">
    <source>
        <dbReference type="SAM" id="Phobius"/>
    </source>
</evidence>
<sequence length="442" mass="48016">MRPSLRFSLCAALFVSIRKCVLGTLTNRTIDDENGDSVTGLQPTYLPAGNWSYGPDCAGCYVEPNINDTFEHSWHDTTAFLSDTAPRNVTLVFDGIAIWVYCIIPNYVKDAITFVNISFELDGNTVGSYSHLPSDSEDMVYNVTVYSNISMENKEHMLIMTPRRDVSQSIILFDWAEYTYDSDPSVTSTTTTSASTGTTNDSTGTPSAAASASSTPSSSSHSPIGAIVGGVVGGVGALVIAVLVFLCIRRRGGRGADRIWRVDGGNTRRHEIDESELMAKIEPYMDHPVTTEVQFPNVNGPFEGSETTIGVPQSAHTDPATNVATSGSSAPSTIAAASSVANVSPKTNEGRRTKAAIRREELSRQVHDVEQQVADLQHRQSRSGGAFLDQPSRPTAHQLEEEVQVHDDSELRRQNEVLQLEVERLRAEQAAAMDEPPPAYED</sequence>
<reference evidence="8 9" key="1">
    <citation type="journal article" date="2016" name="Mol. Biol. Evol.">
        <title>Comparative Genomics of Early-Diverging Mushroom-Forming Fungi Provides Insights into the Origins of Lignocellulose Decay Capabilities.</title>
        <authorList>
            <person name="Nagy L.G."/>
            <person name="Riley R."/>
            <person name="Tritt A."/>
            <person name="Adam C."/>
            <person name="Daum C."/>
            <person name="Floudas D."/>
            <person name="Sun H."/>
            <person name="Yadav J.S."/>
            <person name="Pangilinan J."/>
            <person name="Larsson K.H."/>
            <person name="Matsuura K."/>
            <person name="Barry K."/>
            <person name="Labutti K."/>
            <person name="Kuo R."/>
            <person name="Ohm R.A."/>
            <person name="Bhattacharya S.S."/>
            <person name="Shirouzu T."/>
            <person name="Yoshinaga Y."/>
            <person name="Martin F.M."/>
            <person name="Grigoriev I.V."/>
            <person name="Hibbett D.S."/>
        </authorList>
    </citation>
    <scope>NUCLEOTIDE SEQUENCE [LARGE SCALE GENOMIC DNA]</scope>
    <source>
        <strain evidence="8 9">93-53</strain>
    </source>
</reference>
<feature type="signal peptide" evidence="7">
    <location>
        <begin position="1"/>
        <end position="23"/>
    </location>
</feature>
<feature type="compositionally biased region" description="Basic and acidic residues" evidence="5">
    <location>
        <begin position="398"/>
        <end position="414"/>
    </location>
</feature>
<protein>
    <submittedName>
        <fullName evidence="8">Uncharacterized protein</fullName>
    </submittedName>
</protein>
<dbReference type="PANTHER" id="PTHR15549:SF30">
    <property type="entry name" value="MID2 DOMAIN-CONTAINING PROTEIN"/>
    <property type="match status" value="1"/>
</dbReference>
<feature type="region of interest" description="Disordered" evidence="5">
    <location>
        <begin position="183"/>
        <end position="221"/>
    </location>
</feature>
<evidence type="ECO:0000313" key="8">
    <source>
        <dbReference type="EMBL" id="KZT11255.1"/>
    </source>
</evidence>
<dbReference type="PANTHER" id="PTHR15549">
    <property type="entry name" value="PAIRED IMMUNOGLOBULIN-LIKE TYPE 2 RECEPTOR"/>
    <property type="match status" value="1"/>
</dbReference>
<proteinExistence type="predicted"/>
<evidence type="ECO:0000256" key="2">
    <source>
        <dbReference type="ARBA" id="ARBA00022692"/>
    </source>
</evidence>
<feature type="region of interest" description="Disordered" evidence="5">
    <location>
        <begin position="376"/>
        <end position="414"/>
    </location>
</feature>
<gene>
    <name evidence="8" type="ORF">LAESUDRAFT_261334</name>
</gene>
<keyword evidence="7" id="KW-0732">Signal</keyword>
<name>A0A165H545_9APHY</name>
<dbReference type="CDD" id="cd14686">
    <property type="entry name" value="bZIP"/>
    <property type="match status" value="1"/>
</dbReference>
<keyword evidence="3 6" id="KW-1133">Transmembrane helix</keyword>
<accession>A0A165H545</accession>
<keyword evidence="2 6" id="KW-0812">Transmembrane</keyword>
<evidence type="ECO:0000256" key="3">
    <source>
        <dbReference type="ARBA" id="ARBA00022989"/>
    </source>
</evidence>
<comment type="subcellular location">
    <subcellularLocation>
        <location evidence="1">Membrane</location>
        <topology evidence="1">Single-pass membrane protein</topology>
    </subcellularLocation>
</comment>
<dbReference type="EMBL" id="KV427607">
    <property type="protein sequence ID" value="KZT11255.1"/>
    <property type="molecule type" value="Genomic_DNA"/>
</dbReference>
<evidence type="ECO:0000256" key="7">
    <source>
        <dbReference type="SAM" id="SignalP"/>
    </source>
</evidence>
<dbReference type="InterPro" id="IPR051694">
    <property type="entry name" value="Immunoregulatory_rcpt-like"/>
</dbReference>